<dbReference type="PANTHER" id="PTHR32523:SF8">
    <property type="entry name" value="DOLICHOL KINASE"/>
    <property type="match status" value="1"/>
</dbReference>
<keyword evidence="10" id="KW-0862">Zinc</keyword>
<keyword evidence="3" id="KW-0150">Chloroplast</keyword>
<feature type="region of interest" description="Disordered" evidence="18">
    <location>
        <begin position="367"/>
        <end position="389"/>
    </location>
</feature>
<keyword evidence="9" id="KW-0418">Kinase</keyword>
<evidence type="ECO:0000259" key="19">
    <source>
        <dbReference type="PROSITE" id="PS50865"/>
    </source>
</evidence>
<dbReference type="OrthoDB" id="544200at2759"/>
<keyword evidence="12" id="KW-1133">Transmembrane helix</keyword>
<evidence type="ECO:0000256" key="6">
    <source>
        <dbReference type="ARBA" id="ARBA00022692"/>
    </source>
</evidence>
<keyword evidence="5" id="KW-0808">Transferase</keyword>
<evidence type="ECO:0000256" key="16">
    <source>
        <dbReference type="ARBA" id="ARBA00048889"/>
    </source>
</evidence>
<evidence type="ECO:0000256" key="5">
    <source>
        <dbReference type="ARBA" id="ARBA00022679"/>
    </source>
</evidence>
<evidence type="ECO:0000256" key="1">
    <source>
        <dbReference type="ARBA" id="ARBA00004508"/>
    </source>
</evidence>
<comment type="pathway">
    <text evidence="14">Cofactor biosynthesis; tocopherol biosynthesis.</text>
</comment>
<sequence length="999" mass="101942">MALPEAVRAAATQLPSAAARIAGVPGSGPSLNAAEADEIADLLVTVEDALNEDGVMADELVSDEALRQAMLRLVPFAVRWNPQQTHPALFNVAVRALRICAALLCLDLRTAWRARALTAFARKLLRMDTLQCCSRVFAEGVAQLARLAAGEAADGQALPFVWLSRLAAVCHLVAGLFLLAERVGAAGEEQLQRWHRQQQQLFASELAPALRDSCVMEHCARWLLHLQLAEAAGSVPVGWTARAIWVEPVGCPNTALGEALPGRCMRHLELSLGLAALCAIDGGPSYGLPYELLLGLPVVAKGGGANLRGTHGRGVLFSEPFTCMMRAMTARSAQASGAPPLGWRTVAAVLMRVGSLVLASARAWADDADAPAPPEGDAQPPPPPPQQQQQQLVLAITDIMKVADHVLQHLHSLLGALVAAAEASAPPAPPAVALVEAARAWWRLVVNMAMHCPRWAQGREALRNLAAMTDVVWGLPAGNGLLPPQPHWAVEAALAGGMLPLWERLLRRAGREPLGPQAGLLGWMLKDAGEHGGLWGLLAYGDPVQGAALVATWGKLLRALAVPSILSGRADAPRTALALDLLDGSCLLLHAAAVRLQEAADGLAVGGAAAAVSGAQQQLARLLALAAFGWLPPLARRAREGIMQGLLNPLGVATLPGQRGIHAAVAVMRWLPVLAAGCPGTGLGQGSGAGVAAAAVAAQVGTRAGMALTAAAAAAACVDSTASAAGGRVGAAAAPQAASDPAAAEWRQLLLREVCAVPLLGAVGLDLVGRTTPAWDHARGVLVQAHCLVAATCTDEVRQAVLAGAAASPRGGPGRGSGAGAGGGRRRGGRGASARGGGAGPSHPTITDTLGWSPQLLRLLASKPADGQEDGGGPLTTQASAALARQAELWAAGGGEDGAELARAVAALPSLPLVRAAPAGLIASPAEARALLRTCANPACDNLAGDSEAGLPLRACGRCGGAWYCRRECQAAHWGVHKGACGAHRALAAGPGAPSSGGS</sequence>
<evidence type="ECO:0000313" key="21">
    <source>
        <dbReference type="Proteomes" id="UP000236333"/>
    </source>
</evidence>
<accession>A0A2J8ABP5</accession>
<keyword evidence="4" id="KW-0934">Plastid</keyword>
<dbReference type="AlphaFoldDB" id="A0A2J8ABP5"/>
<dbReference type="PROSITE" id="PS50865">
    <property type="entry name" value="ZF_MYND_2"/>
    <property type="match status" value="1"/>
</dbReference>
<dbReference type="EC" id="2.7.1.182" evidence="15"/>
<dbReference type="GO" id="GO:0008270">
    <property type="term" value="F:zinc ion binding"/>
    <property type="evidence" value="ECO:0007669"/>
    <property type="project" value="UniProtKB-KW"/>
</dbReference>
<feature type="compositionally biased region" description="Gly residues" evidence="18">
    <location>
        <begin position="811"/>
        <end position="823"/>
    </location>
</feature>
<dbReference type="SUPFAM" id="SSF144232">
    <property type="entry name" value="HIT/MYND zinc finger-like"/>
    <property type="match status" value="1"/>
</dbReference>
<evidence type="ECO:0000256" key="2">
    <source>
        <dbReference type="ARBA" id="ARBA00010794"/>
    </source>
</evidence>
<dbReference type="GO" id="GO:0016020">
    <property type="term" value="C:membrane"/>
    <property type="evidence" value="ECO:0007669"/>
    <property type="project" value="UniProtKB-SubCell"/>
</dbReference>
<dbReference type="GO" id="GO:0010276">
    <property type="term" value="F:phytol kinase activity"/>
    <property type="evidence" value="ECO:0007669"/>
    <property type="project" value="UniProtKB-EC"/>
</dbReference>
<evidence type="ECO:0000256" key="7">
    <source>
        <dbReference type="ARBA" id="ARBA00022723"/>
    </source>
</evidence>
<proteinExistence type="inferred from homology"/>
<dbReference type="InterPro" id="IPR039606">
    <property type="entry name" value="Phytol/farnesol_kinase"/>
</dbReference>
<organism evidence="20 21">
    <name type="scientific">Tetrabaena socialis</name>
    <dbReference type="NCBI Taxonomy" id="47790"/>
    <lineage>
        <taxon>Eukaryota</taxon>
        <taxon>Viridiplantae</taxon>
        <taxon>Chlorophyta</taxon>
        <taxon>core chlorophytes</taxon>
        <taxon>Chlorophyceae</taxon>
        <taxon>CS clade</taxon>
        <taxon>Chlamydomonadales</taxon>
        <taxon>Tetrabaenaceae</taxon>
        <taxon>Tetrabaena</taxon>
    </lineage>
</organism>
<evidence type="ECO:0000256" key="8">
    <source>
        <dbReference type="ARBA" id="ARBA00022771"/>
    </source>
</evidence>
<keyword evidence="7" id="KW-0479">Metal-binding</keyword>
<comment type="similarity">
    <text evidence="2">Belongs to the polyprenol kinase family.</text>
</comment>
<evidence type="ECO:0000313" key="20">
    <source>
        <dbReference type="EMBL" id="PNH09955.1"/>
    </source>
</evidence>
<feature type="region of interest" description="Disordered" evidence="18">
    <location>
        <begin position="806"/>
        <end position="848"/>
    </location>
</feature>
<dbReference type="EMBL" id="PGGS01000072">
    <property type="protein sequence ID" value="PNH09955.1"/>
    <property type="molecule type" value="Genomic_DNA"/>
</dbReference>
<dbReference type="InterPro" id="IPR002893">
    <property type="entry name" value="Znf_MYND"/>
</dbReference>
<evidence type="ECO:0000256" key="14">
    <source>
        <dbReference type="ARBA" id="ARBA00024015"/>
    </source>
</evidence>
<dbReference type="Pfam" id="PF01753">
    <property type="entry name" value="zf-MYND"/>
    <property type="match status" value="1"/>
</dbReference>
<keyword evidence="8 17" id="KW-0863">Zinc-finger</keyword>
<evidence type="ECO:0000256" key="10">
    <source>
        <dbReference type="ARBA" id="ARBA00022833"/>
    </source>
</evidence>
<feature type="domain" description="MYND-type" evidence="19">
    <location>
        <begin position="937"/>
        <end position="981"/>
    </location>
</feature>
<evidence type="ECO:0000256" key="17">
    <source>
        <dbReference type="PROSITE-ProRule" id="PRU00134"/>
    </source>
</evidence>
<keyword evidence="11" id="KW-0809">Transit peptide</keyword>
<evidence type="ECO:0000256" key="13">
    <source>
        <dbReference type="ARBA" id="ARBA00023136"/>
    </source>
</evidence>
<keyword evidence="21" id="KW-1185">Reference proteome</keyword>
<gene>
    <name evidence="20" type="ORF">TSOC_003367</name>
</gene>
<dbReference type="Proteomes" id="UP000236333">
    <property type="component" value="Unassembled WGS sequence"/>
</dbReference>
<feature type="compositionally biased region" description="Gly residues" evidence="18">
    <location>
        <begin position="830"/>
        <end position="840"/>
    </location>
</feature>
<keyword evidence="13" id="KW-0472">Membrane</keyword>
<evidence type="ECO:0000256" key="11">
    <source>
        <dbReference type="ARBA" id="ARBA00022946"/>
    </source>
</evidence>
<protein>
    <recommendedName>
        <fullName evidence="15">phytol kinase</fullName>
        <ecNumber evidence="15">2.7.1.182</ecNumber>
    </recommendedName>
</protein>
<evidence type="ECO:0000256" key="3">
    <source>
        <dbReference type="ARBA" id="ARBA00022528"/>
    </source>
</evidence>
<evidence type="ECO:0000256" key="18">
    <source>
        <dbReference type="SAM" id="MobiDB-lite"/>
    </source>
</evidence>
<dbReference type="PANTHER" id="PTHR32523">
    <property type="entry name" value="PHYTOL KINASE 1, CHLOROPLASTIC"/>
    <property type="match status" value="1"/>
</dbReference>
<evidence type="ECO:0000256" key="4">
    <source>
        <dbReference type="ARBA" id="ARBA00022640"/>
    </source>
</evidence>
<dbReference type="GO" id="GO:0009507">
    <property type="term" value="C:chloroplast"/>
    <property type="evidence" value="ECO:0007669"/>
    <property type="project" value="UniProtKB-SubCell"/>
</dbReference>
<keyword evidence="6" id="KW-0812">Transmembrane</keyword>
<evidence type="ECO:0000256" key="15">
    <source>
        <dbReference type="ARBA" id="ARBA00039024"/>
    </source>
</evidence>
<comment type="subcellular location">
    <subcellularLocation>
        <location evidence="1">Plastid</location>
        <location evidence="1">Chloroplast membrane</location>
        <topology evidence="1">Multi-pass membrane protein</topology>
    </subcellularLocation>
</comment>
<name>A0A2J8ABP5_9CHLO</name>
<comment type="catalytic activity">
    <reaction evidence="16">
        <text>phytol + CTP = phytyl phosphate + CDP + H(+)</text>
        <dbReference type="Rhea" id="RHEA:38055"/>
        <dbReference type="ChEBI" id="CHEBI:15378"/>
        <dbReference type="ChEBI" id="CHEBI:17327"/>
        <dbReference type="ChEBI" id="CHEBI:37563"/>
        <dbReference type="ChEBI" id="CHEBI:58069"/>
        <dbReference type="ChEBI" id="CHEBI:75483"/>
        <dbReference type="EC" id="2.7.1.182"/>
    </reaction>
</comment>
<evidence type="ECO:0000256" key="9">
    <source>
        <dbReference type="ARBA" id="ARBA00022777"/>
    </source>
</evidence>
<dbReference type="Gene3D" id="6.10.140.2220">
    <property type="match status" value="1"/>
</dbReference>
<reference evidence="20 21" key="1">
    <citation type="journal article" date="2017" name="Mol. Biol. Evol.">
        <title>The 4-celled Tetrabaena socialis nuclear genome reveals the essential components for genetic control of cell number at the origin of multicellularity in the volvocine lineage.</title>
        <authorList>
            <person name="Featherston J."/>
            <person name="Arakaki Y."/>
            <person name="Hanschen E.R."/>
            <person name="Ferris P.J."/>
            <person name="Michod R.E."/>
            <person name="Olson B.J.S.C."/>
            <person name="Nozaki H."/>
            <person name="Durand P.M."/>
        </authorList>
    </citation>
    <scope>NUCLEOTIDE SEQUENCE [LARGE SCALE GENOMIC DNA]</scope>
    <source>
        <strain evidence="20 21">NIES-571</strain>
    </source>
</reference>
<comment type="caution">
    <text evidence="20">The sequence shown here is derived from an EMBL/GenBank/DDBJ whole genome shotgun (WGS) entry which is preliminary data.</text>
</comment>
<feature type="compositionally biased region" description="Pro residues" evidence="18">
    <location>
        <begin position="371"/>
        <end position="386"/>
    </location>
</feature>
<evidence type="ECO:0000256" key="12">
    <source>
        <dbReference type="ARBA" id="ARBA00022989"/>
    </source>
</evidence>